<accession>A0A9P4XUX2</accession>
<evidence type="ECO:0000256" key="6">
    <source>
        <dbReference type="SAM" id="MobiDB-lite"/>
    </source>
</evidence>
<evidence type="ECO:0000256" key="4">
    <source>
        <dbReference type="ARBA" id="ARBA00022989"/>
    </source>
</evidence>
<dbReference type="SUPFAM" id="SSF103473">
    <property type="entry name" value="MFS general substrate transporter"/>
    <property type="match status" value="1"/>
</dbReference>
<gene>
    <name evidence="9" type="ORF">M406DRAFT_52817</name>
</gene>
<dbReference type="EMBL" id="MU032351">
    <property type="protein sequence ID" value="KAF3761261.1"/>
    <property type="molecule type" value="Genomic_DNA"/>
</dbReference>
<dbReference type="InterPro" id="IPR011701">
    <property type="entry name" value="MFS"/>
</dbReference>
<dbReference type="GO" id="GO:0022857">
    <property type="term" value="F:transmembrane transporter activity"/>
    <property type="evidence" value="ECO:0007669"/>
    <property type="project" value="InterPro"/>
</dbReference>
<keyword evidence="4 7" id="KW-1133">Transmembrane helix</keyword>
<sequence>MALASEREDSPAIDKPQPRPAEAPTLPVRWRDLPNKTQLFILALCRLSEPLSNVCLLPYLFYLVRSALTSGDSLKGGTNPPPTPDDISYTSGLLVASFPLAQFLVSLPWGWLSDHHGRRPSILLGLLVSAMANAAFGFSRSLGWLFFWRSVAGVANGNVGLMRTVTAELVTDRRLQTRAFLVLPLVFNSGMVASLALGGLLAEPVEKMPGLFGPDGILNWGGNEEGVVWMTRYPFALPALMNAFVLSIALVLAVLGLRETLVGKENEGRGLLSRHDNNINNRGIRYQLLSSGQQSEEAKRYSTAFHNTATPPPGRKETELSFRKIWTRRVVAAMVSFGLLPLHNSAFMHIFPIYLSTPRRGSGGEIDEQNANNAEEATTRTEALFTGGLALDARTIGLWLSLFGICGIALQLLAYPRLQSHLGGTLAVFRLSLLLFPAVYAAAPFLGALPADTVWQWLGLALVAGFQIGARTLAIPSTVVLLTEAAPSRAVLGTVHGAGGMLASLARAAGPAVGGWVFALGVRHEVIGAAWWFYLVPTALMALLWCFLAQRDE</sequence>
<comment type="subcellular location">
    <subcellularLocation>
        <location evidence="1">Membrane</location>
        <topology evidence="1">Multi-pass membrane protein</topology>
    </subcellularLocation>
</comment>
<dbReference type="InterPro" id="IPR020846">
    <property type="entry name" value="MFS_dom"/>
</dbReference>
<proteinExistence type="predicted"/>
<keyword evidence="2" id="KW-0813">Transport</keyword>
<protein>
    <recommendedName>
        <fullName evidence="8">Major facilitator superfamily (MFS) profile domain-containing protein</fullName>
    </recommendedName>
</protein>
<evidence type="ECO:0000256" key="2">
    <source>
        <dbReference type="ARBA" id="ARBA00022448"/>
    </source>
</evidence>
<dbReference type="Proteomes" id="UP000803844">
    <property type="component" value="Unassembled WGS sequence"/>
</dbReference>
<keyword evidence="10" id="KW-1185">Reference proteome</keyword>
<feature type="transmembrane region" description="Helical" evidence="7">
    <location>
        <begin position="87"/>
        <end position="109"/>
    </location>
</feature>
<dbReference type="RefSeq" id="XP_040772240.1">
    <property type="nucleotide sequence ID" value="XM_040924491.1"/>
</dbReference>
<evidence type="ECO:0000256" key="5">
    <source>
        <dbReference type="ARBA" id="ARBA00023136"/>
    </source>
</evidence>
<feature type="compositionally biased region" description="Basic and acidic residues" evidence="6">
    <location>
        <begin position="1"/>
        <end position="12"/>
    </location>
</feature>
<name>A0A9P4XUX2_CRYP1</name>
<feature type="transmembrane region" description="Helical" evidence="7">
    <location>
        <begin position="121"/>
        <end position="139"/>
    </location>
</feature>
<organism evidence="9 10">
    <name type="scientific">Cryphonectria parasitica (strain ATCC 38755 / EP155)</name>
    <dbReference type="NCBI Taxonomy" id="660469"/>
    <lineage>
        <taxon>Eukaryota</taxon>
        <taxon>Fungi</taxon>
        <taxon>Dikarya</taxon>
        <taxon>Ascomycota</taxon>
        <taxon>Pezizomycotina</taxon>
        <taxon>Sordariomycetes</taxon>
        <taxon>Sordariomycetidae</taxon>
        <taxon>Diaporthales</taxon>
        <taxon>Cryphonectriaceae</taxon>
        <taxon>Cryphonectria-Endothia species complex</taxon>
        <taxon>Cryphonectria</taxon>
    </lineage>
</organism>
<evidence type="ECO:0000259" key="8">
    <source>
        <dbReference type="PROSITE" id="PS50850"/>
    </source>
</evidence>
<evidence type="ECO:0000313" key="10">
    <source>
        <dbReference type="Proteomes" id="UP000803844"/>
    </source>
</evidence>
<feature type="transmembrane region" description="Helical" evidence="7">
    <location>
        <begin position="179"/>
        <end position="202"/>
    </location>
</feature>
<feature type="transmembrane region" description="Helical" evidence="7">
    <location>
        <begin position="396"/>
        <end position="415"/>
    </location>
</feature>
<reference evidence="9" key="1">
    <citation type="journal article" date="2020" name="Phytopathology">
        <title>Genome sequence of the chestnut blight fungus Cryphonectria parasitica EP155: A fundamental resource for an archetypical invasive plant pathogen.</title>
        <authorList>
            <person name="Crouch J.A."/>
            <person name="Dawe A."/>
            <person name="Aerts A."/>
            <person name="Barry K."/>
            <person name="Churchill A.C.L."/>
            <person name="Grimwood J."/>
            <person name="Hillman B."/>
            <person name="Milgroom M.G."/>
            <person name="Pangilinan J."/>
            <person name="Smith M."/>
            <person name="Salamov A."/>
            <person name="Schmutz J."/>
            <person name="Yadav J."/>
            <person name="Grigoriev I.V."/>
            <person name="Nuss D."/>
        </authorList>
    </citation>
    <scope>NUCLEOTIDE SEQUENCE</scope>
    <source>
        <strain evidence="9">EP155</strain>
    </source>
</reference>
<feature type="transmembrane region" description="Helical" evidence="7">
    <location>
        <begin position="529"/>
        <end position="548"/>
    </location>
</feature>
<feature type="region of interest" description="Disordered" evidence="6">
    <location>
        <begin position="1"/>
        <end position="28"/>
    </location>
</feature>
<feature type="transmembrane region" description="Helical" evidence="7">
    <location>
        <begin position="490"/>
        <end position="509"/>
    </location>
</feature>
<evidence type="ECO:0000256" key="1">
    <source>
        <dbReference type="ARBA" id="ARBA00004141"/>
    </source>
</evidence>
<dbReference type="InterPro" id="IPR036259">
    <property type="entry name" value="MFS_trans_sf"/>
</dbReference>
<keyword evidence="3 7" id="KW-0812">Transmembrane</keyword>
<dbReference type="GeneID" id="63841620"/>
<dbReference type="PANTHER" id="PTHR23504">
    <property type="entry name" value="MAJOR FACILITATOR SUPERFAMILY DOMAIN-CONTAINING PROTEIN 10"/>
    <property type="match status" value="1"/>
</dbReference>
<dbReference type="Gene3D" id="1.20.1250.20">
    <property type="entry name" value="MFS general substrate transporter like domains"/>
    <property type="match status" value="1"/>
</dbReference>
<evidence type="ECO:0000256" key="3">
    <source>
        <dbReference type="ARBA" id="ARBA00022692"/>
    </source>
</evidence>
<dbReference type="PANTHER" id="PTHR23504:SF6">
    <property type="entry name" value="MULTIDRUG TRANSPORTER, PUTATIVE (AFU_ORTHOLOGUE AFUA_4G08740)-RELATED"/>
    <property type="match status" value="1"/>
</dbReference>
<comment type="caution">
    <text evidence="9">The sequence shown here is derived from an EMBL/GenBank/DDBJ whole genome shotgun (WGS) entry which is preliminary data.</text>
</comment>
<dbReference type="PROSITE" id="PS50850">
    <property type="entry name" value="MFS"/>
    <property type="match status" value="1"/>
</dbReference>
<feature type="domain" description="Major facilitator superfamily (MFS) profile" evidence="8">
    <location>
        <begin position="38"/>
        <end position="553"/>
    </location>
</feature>
<feature type="transmembrane region" description="Helical" evidence="7">
    <location>
        <begin position="427"/>
        <end position="449"/>
    </location>
</feature>
<feature type="transmembrane region" description="Helical" evidence="7">
    <location>
        <begin position="330"/>
        <end position="355"/>
    </location>
</feature>
<feature type="transmembrane region" description="Helical" evidence="7">
    <location>
        <begin position="235"/>
        <end position="257"/>
    </location>
</feature>
<dbReference type="GO" id="GO:0016020">
    <property type="term" value="C:membrane"/>
    <property type="evidence" value="ECO:0007669"/>
    <property type="project" value="UniProtKB-SubCell"/>
</dbReference>
<feature type="transmembrane region" description="Helical" evidence="7">
    <location>
        <begin position="455"/>
        <end position="483"/>
    </location>
</feature>
<keyword evidence="5 7" id="KW-0472">Membrane</keyword>
<evidence type="ECO:0000313" key="9">
    <source>
        <dbReference type="EMBL" id="KAF3761261.1"/>
    </source>
</evidence>
<dbReference type="OrthoDB" id="10262656at2759"/>
<dbReference type="Pfam" id="PF07690">
    <property type="entry name" value="MFS_1"/>
    <property type="match status" value="1"/>
</dbReference>
<dbReference type="AlphaFoldDB" id="A0A9P4XUX2"/>
<evidence type="ECO:0000256" key="7">
    <source>
        <dbReference type="SAM" id="Phobius"/>
    </source>
</evidence>